<accession>A0ABS9SU14</accession>
<evidence type="ECO:0000256" key="2">
    <source>
        <dbReference type="ARBA" id="ARBA00006604"/>
    </source>
</evidence>
<evidence type="ECO:0000256" key="7">
    <source>
        <dbReference type="HAMAP-Rule" id="MF_00473"/>
    </source>
</evidence>
<dbReference type="NCBIfam" id="NF001211">
    <property type="entry name" value="PRK00179.1"/>
    <property type="match status" value="1"/>
</dbReference>
<evidence type="ECO:0000256" key="8">
    <source>
        <dbReference type="RuleBase" id="RU000612"/>
    </source>
</evidence>
<comment type="function">
    <text evidence="7">Catalyzes the reversible isomerization of glucose-6-phosphate to fructose-6-phosphate.</text>
</comment>
<dbReference type="InterPro" id="IPR001672">
    <property type="entry name" value="G6P_Isomerase"/>
</dbReference>
<sequence>MNAARRTRLDQLPEWHALAKHREDFGDTHLRTLFADDAGRAERYGLQVGDLYLDYSKQLVTDETLRLLRELAAAAGVMELRDAMFDGEKINVTEDRAVLHTALRTPAAARIPVDGEDVVPKVHAVLAKMALFAHKVRDGHWKGHTGKRIRNVVNIGIGGSDLGPKMAYEVLRPYTQRELDFRFVSNVDGADLHEALRGLDPAETLFIVASKTFTTIETITNATAARRWLLAGLGGEQGAVAKHFVAVSTNAEKVSEFGIDTENMFEFWDWVGGRYSYDSAIGLSLMVAIGADRFGEMLAGFHLVDEHFRTAPPEANAPMLLGLLGIWYGSFFDAQSHAVLPYSHYFSQFTAYLQQLDMESNGKSTDRDGRPVDWQTGPVVWGTPGTNGQHAYYQLLHQGTRMIPADLIGIARPAPGLGELADQHDLLMANLFAQGQALAFGKTAEEVRAEGVPEEQVPHRTFPGNRPTTTILAEELTPSVLGQLVALYEHKVFVQGAVWDIDSFDQWGVELGKVLAKRLEPALAGGAEVEGLDASTSALVGRYRRLRGR</sequence>
<dbReference type="SUPFAM" id="SSF53697">
    <property type="entry name" value="SIS domain"/>
    <property type="match status" value="1"/>
</dbReference>
<keyword evidence="10" id="KW-1185">Reference proteome</keyword>
<feature type="active site" evidence="7">
    <location>
        <position position="513"/>
    </location>
</feature>
<comment type="pathway">
    <text evidence="1 7 8">Carbohydrate degradation; glycolysis; D-glyceraldehyde 3-phosphate and glycerone phosphate from D-glucose: step 2/4.</text>
</comment>
<evidence type="ECO:0000313" key="10">
    <source>
        <dbReference type="Proteomes" id="UP001166784"/>
    </source>
</evidence>
<comment type="subcellular location">
    <subcellularLocation>
        <location evidence="7">Cytoplasm</location>
    </subcellularLocation>
</comment>
<dbReference type="CDD" id="cd05016">
    <property type="entry name" value="SIS_PGI_2"/>
    <property type="match status" value="1"/>
</dbReference>
<keyword evidence="4 7" id="KW-0324">Glycolysis</keyword>
<dbReference type="PANTHER" id="PTHR11469:SF1">
    <property type="entry name" value="GLUCOSE-6-PHOSPHATE ISOMERASE"/>
    <property type="match status" value="1"/>
</dbReference>
<dbReference type="Gene3D" id="1.10.1390.10">
    <property type="match status" value="1"/>
</dbReference>
<dbReference type="GO" id="GO:0004347">
    <property type="term" value="F:glucose-6-phosphate isomerase activity"/>
    <property type="evidence" value="ECO:0007669"/>
    <property type="project" value="UniProtKB-EC"/>
</dbReference>
<dbReference type="PROSITE" id="PS00174">
    <property type="entry name" value="P_GLUCOSE_ISOMERASE_2"/>
    <property type="match status" value="1"/>
</dbReference>
<reference evidence="9" key="2">
    <citation type="journal article" date="2023" name="Int. J. Syst. Evol. Microbiol.">
        <title>Streptomyces marispadix sp. nov., isolated from marine beach sediment of the Northern Coast of Portugal.</title>
        <authorList>
            <person name="dos Santos J.D.N."/>
            <person name="Vitorino I.R."/>
            <person name="Kallscheuer N."/>
            <person name="Srivastava A."/>
            <person name="Krautwurst S."/>
            <person name="Marz M."/>
            <person name="Jogler C."/>
            <person name="Lobo Da Cunha A."/>
            <person name="Catita J."/>
            <person name="Goncalves H."/>
            <person name="Gonzalez I."/>
            <person name="Reyes F."/>
            <person name="Lage O.M."/>
        </authorList>
    </citation>
    <scope>NUCLEOTIDE SEQUENCE</scope>
    <source>
        <strain evidence="9">M600PL45_2</strain>
    </source>
</reference>
<organism evidence="9 10">
    <name type="scientific">Streptomyces marispadix</name>
    <dbReference type="NCBI Taxonomy" id="2922868"/>
    <lineage>
        <taxon>Bacteria</taxon>
        <taxon>Bacillati</taxon>
        <taxon>Actinomycetota</taxon>
        <taxon>Actinomycetes</taxon>
        <taxon>Kitasatosporales</taxon>
        <taxon>Streptomycetaceae</taxon>
        <taxon>Streptomyces</taxon>
    </lineage>
</organism>
<dbReference type="PROSITE" id="PS51463">
    <property type="entry name" value="P_GLUCOSE_ISOMERASE_3"/>
    <property type="match status" value="1"/>
</dbReference>
<keyword evidence="5 7" id="KW-0413">Isomerase</keyword>
<gene>
    <name evidence="7 9" type="primary">pgi</name>
    <name evidence="9" type="ORF">MMA15_04240</name>
</gene>
<evidence type="ECO:0000256" key="6">
    <source>
        <dbReference type="ARBA" id="ARBA00029321"/>
    </source>
</evidence>
<comment type="pathway">
    <text evidence="7">Carbohydrate biosynthesis; gluconeogenesis.</text>
</comment>
<evidence type="ECO:0000313" key="9">
    <source>
        <dbReference type="EMBL" id="MCH6159653.1"/>
    </source>
</evidence>
<evidence type="ECO:0000256" key="5">
    <source>
        <dbReference type="ARBA" id="ARBA00023235"/>
    </source>
</evidence>
<keyword evidence="3 7" id="KW-0312">Gluconeogenesis</keyword>
<dbReference type="InterPro" id="IPR035482">
    <property type="entry name" value="SIS_PGI_2"/>
</dbReference>
<name>A0ABS9SU14_9ACTN</name>
<feature type="active site" evidence="7">
    <location>
        <position position="390"/>
    </location>
</feature>
<evidence type="ECO:0000256" key="1">
    <source>
        <dbReference type="ARBA" id="ARBA00004926"/>
    </source>
</evidence>
<proteinExistence type="inferred from homology"/>
<comment type="catalytic activity">
    <reaction evidence="6 7 8">
        <text>alpha-D-glucose 6-phosphate = beta-D-fructose 6-phosphate</text>
        <dbReference type="Rhea" id="RHEA:11816"/>
        <dbReference type="ChEBI" id="CHEBI:57634"/>
        <dbReference type="ChEBI" id="CHEBI:58225"/>
        <dbReference type="EC" id="5.3.1.9"/>
    </reaction>
</comment>
<dbReference type="InterPro" id="IPR023096">
    <property type="entry name" value="G6P_Isomerase_C"/>
</dbReference>
<evidence type="ECO:0000256" key="4">
    <source>
        <dbReference type="ARBA" id="ARBA00023152"/>
    </source>
</evidence>
<dbReference type="EC" id="5.3.1.9" evidence="7"/>
<comment type="caution">
    <text evidence="9">The sequence shown here is derived from an EMBL/GenBank/DDBJ whole genome shotgun (WGS) entry which is preliminary data.</text>
</comment>
<dbReference type="PRINTS" id="PR00662">
    <property type="entry name" value="G6PISOMERASE"/>
</dbReference>
<dbReference type="EMBL" id="JAKWJU010000002">
    <property type="protein sequence ID" value="MCH6159653.1"/>
    <property type="molecule type" value="Genomic_DNA"/>
</dbReference>
<protein>
    <recommendedName>
        <fullName evidence="7">Glucose-6-phosphate isomerase</fullName>
        <shortName evidence="7">GPI</shortName>
        <ecNumber evidence="7">5.3.1.9</ecNumber>
    </recommendedName>
    <alternativeName>
        <fullName evidence="7">Phosphoglucose isomerase</fullName>
        <shortName evidence="7">PGI</shortName>
    </alternativeName>
    <alternativeName>
        <fullName evidence="7">Phosphohexose isomerase</fullName>
        <shortName evidence="7">PHI</shortName>
    </alternativeName>
</protein>
<evidence type="ECO:0000256" key="3">
    <source>
        <dbReference type="ARBA" id="ARBA00022432"/>
    </source>
</evidence>
<dbReference type="RefSeq" id="WP_241057605.1">
    <property type="nucleotide sequence ID" value="NZ_JAKWJU010000002.1"/>
</dbReference>
<feature type="active site" description="Proton donor" evidence="7">
    <location>
        <position position="359"/>
    </location>
</feature>
<dbReference type="HAMAP" id="MF_00473">
    <property type="entry name" value="G6P_isomerase"/>
    <property type="match status" value="1"/>
</dbReference>
<dbReference type="InterPro" id="IPR018189">
    <property type="entry name" value="Phosphoglucose_isomerase_CS"/>
</dbReference>
<dbReference type="Gene3D" id="3.40.50.10490">
    <property type="entry name" value="Glucose-6-phosphate isomerase like protein, domain 1"/>
    <property type="match status" value="2"/>
</dbReference>
<dbReference type="InterPro" id="IPR046348">
    <property type="entry name" value="SIS_dom_sf"/>
</dbReference>
<dbReference type="PANTHER" id="PTHR11469">
    <property type="entry name" value="GLUCOSE-6-PHOSPHATE ISOMERASE"/>
    <property type="match status" value="1"/>
</dbReference>
<dbReference type="Pfam" id="PF00342">
    <property type="entry name" value="PGI"/>
    <property type="match status" value="1"/>
</dbReference>
<dbReference type="Proteomes" id="UP001166784">
    <property type="component" value="Unassembled WGS sequence"/>
</dbReference>
<keyword evidence="7" id="KW-0963">Cytoplasm</keyword>
<dbReference type="CDD" id="cd05015">
    <property type="entry name" value="SIS_PGI_1"/>
    <property type="match status" value="1"/>
</dbReference>
<dbReference type="InterPro" id="IPR035476">
    <property type="entry name" value="SIS_PGI_1"/>
</dbReference>
<comment type="similarity">
    <text evidence="2 7 8">Belongs to the GPI family.</text>
</comment>
<reference evidence="9" key="1">
    <citation type="submission" date="2022-03" db="EMBL/GenBank/DDBJ databases">
        <authorList>
            <person name="Santos J.D.N."/>
            <person name="Kallscheuer N."/>
            <person name="Jogler C."/>
            <person name="Lage O.M."/>
        </authorList>
    </citation>
    <scope>NUCLEOTIDE SEQUENCE</scope>
    <source>
        <strain evidence="9">M600PL45_2</strain>
    </source>
</reference>